<dbReference type="Proteomes" id="UP000228484">
    <property type="component" value="Unassembled WGS sequence"/>
</dbReference>
<dbReference type="InterPro" id="IPR010024">
    <property type="entry name" value="CHP16711"/>
</dbReference>
<reference evidence="2 3" key="1">
    <citation type="submission" date="2017-09" db="EMBL/GenBank/DDBJ databases">
        <title>Biocontrol bacteria screening and application from spent mushroom substrate.</title>
        <authorList>
            <person name="Sun X."/>
        </authorList>
    </citation>
    <scope>NUCLEOTIDE SEQUENCE [LARGE SCALE GENOMIC DNA]</scope>
    <source>
        <strain evidence="2 3">100374</strain>
    </source>
</reference>
<dbReference type="Gene3D" id="2.30.30.290">
    <property type="entry name" value="YopX-like domains"/>
    <property type="match status" value="1"/>
</dbReference>
<protein>
    <recommendedName>
        <fullName evidence="1">YopX protein domain-containing protein</fullName>
    </recommendedName>
</protein>
<accession>A0A2G6QL93</accession>
<keyword evidence="3" id="KW-1185">Reference proteome</keyword>
<dbReference type="Pfam" id="PF09643">
    <property type="entry name" value="YopX"/>
    <property type="match status" value="1"/>
</dbReference>
<name>A0A2G6QL93_9BACI</name>
<organism evidence="2 3">
    <name type="scientific">Bacillus fungorum</name>
    <dbReference type="NCBI Taxonomy" id="2039284"/>
    <lineage>
        <taxon>Bacteria</taxon>
        <taxon>Bacillati</taxon>
        <taxon>Bacillota</taxon>
        <taxon>Bacilli</taxon>
        <taxon>Bacillales</taxon>
        <taxon>Bacillaceae</taxon>
        <taxon>Bacillus</taxon>
    </lineage>
</organism>
<dbReference type="AlphaFoldDB" id="A0A2G6QL93"/>
<evidence type="ECO:0000313" key="2">
    <source>
        <dbReference type="EMBL" id="PIE97219.1"/>
    </source>
</evidence>
<feature type="domain" description="YopX protein" evidence="1">
    <location>
        <begin position="5"/>
        <end position="123"/>
    </location>
</feature>
<dbReference type="RefSeq" id="WP_099683204.1">
    <property type="nucleotide sequence ID" value="NZ_NWUW01000001.1"/>
</dbReference>
<dbReference type="InterPro" id="IPR019096">
    <property type="entry name" value="YopX_protein"/>
</dbReference>
<dbReference type="InterPro" id="IPR023385">
    <property type="entry name" value="YopX-like_C"/>
</dbReference>
<evidence type="ECO:0000259" key="1">
    <source>
        <dbReference type="Pfam" id="PF09643"/>
    </source>
</evidence>
<sequence>MCEVKYRLFGKELQIMYSWEEILDFHSLRDTLKHGGNEDRYYSSLMQYTGEKDVYGNDIYEGDIVYQEFYDRISEKHGFTGVVKQREGAWWICNGIDHAELLWSELNLNHIKGNIYENTELLESWTK</sequence>
<dbReference type="EMBL" id="NWUW01000001">
    <property type="protein sequence ID" value="PIE97219.1"/>
    <property type="molecule type" value="Genomic_DNA"/>
</dbReference>
<comment type="caution">
    <text evidence="2">The sequence shown here is derived from an EMBL/GenBank/DDBJ whole genome shotgun (WGS) entry which is preliminary data.</text>
</comment>
<proteinExistence type="predicted"/>
<dbReference type="SUPFAM" id="SSF159006">
    <property type="entry name" value="YopX-like"/>
    <property type="match status" value="1"/>
</dbReference>
<evidence type="ECO:0000313" key="3">
    <source>
        <dbReference type="Proteomes" id="UP000228484"/>
    </source>
</evidence>
<dbReference type="NCBIfam" id="TIGR01671">
    <property type="entry name" value="phage_TIGR01671"/>
    <property type="match status" value="1"/>
</dbReference>
<gene>
    <name evidence="2" type="ORF">CO726_02635</name>
</gene>